<evidence type="ECO:0000259" key="2">
    <source>
        <dbReference type="Pfam" id="PF00248"/>
    </source>
</evidence>
<dbReference type="SUPFAM" id="SSF109854">
    <property type="entry name" value="DinB/YfiT-like putative metalloenzymes"/>
    <property type="match status" value="1"/>
</dbReference>
<dbReference type="Proteomes" id="UP000315783">
    <property type="component" value="Unassembled WGS sequence"/>
</dbReference>
<reference evidence="3 4" key="1">
    <citation type="journal article" date="2019" name="Appl. Microbiol. Biotechnol.">
        <title>Genome sequence of Isaria javanica and comparative genome analysis insights into family S53 peptidase evolution in fungal entomopathogens.</title>
        <authorList>
            <person name="Lin R."/>
            <person name="Zhang X."/>
            <person name="Xin B."/>
            <person name="Zou M."/>
            <person name="Gao Y."/>
            <person name="Qin F."/>
            <person name="Hu Q."/>
            <person name="Xie B."/>
            <person name="Cheng X."/>
        </authorList>
    </citation>
    <scope>NUCLEOTIDE SEQUENCE [LARGE SCALE GENOMIC DNA]</scope>
    <source>
        <strain evidence="3 4">IJ1G</strain>
    </source>
</reference>
<dbReference type="SUPFAM" id="SSF51430">
    <property type="entry name" value="NAD(P)-linked oxidoreductase"/>
    <property type="match status" value="1"/>
</dbReference>
<dbReference type="Pfam" id="PF00248">
    <property type="entry name" value="Aldo_ket_red"/>
    <property type="match status" value="1"/>
</dbReference>
<dbReference type="OrthoDB" id="686384at2759"/>
<dbReference type="AlphaFoldDB" id="A0A545VPG5"/>
<dbReference type="Pfam" id="PF09351">
    <property type="entry name" value="DUF1993"/>
    <property type="match status" value="1"/>
</dbReference>
<feature type="domain" description="NADP-dependent oxidoreductase" evidence="2">
    <location>
        <begin position="399"/>
        <end position="715"/>
    </location>
</feature>
<proteinExistence type="predicted"/>
<dbReference type="InterPro" id="IPR036812">
    <property type="entry name" value="NAD(P)_OxRdtase_dom_sf"/>
</dbReference>
<evidence type="ECO:0000256" key="1">
    <source>
        <dbReference type="ARBA" id="ARBA00023002"/>
    </source>
</evidence>
<dbReference type="InterPro" id="IPR034660">
    <property type="entry name" value="DinB/YfiT-like"/>
</dbReference>
<dbReference type="STRING" id="43265.A0A545VPG5"/>
<organism evidence="3 4">
    <name type="scientific">Cordyceps javanica</name>
    <dbReference type="NCBI Taxonomy" id="43265"/>
    <lineage>
        <taxon>Eukaryota</taxon>
        <taxon>Fungi</taxon>
        <taxon>Dikarya</taxon>
        <taxon>Ascomycota</taxon>
        <taxon>Pezizomycotina</taxon>
        <taxon>Sordariomycetes</taxon>
        <taxon>Hypocreomycetidae</taxon>
        <taxon>Hypocreales</taxon>
        <taxon>Cordycipitaceae</taxon>
        <taxon>Cordyceps</taxon>
    </lineage>
</organism>
<dbReference type="Gene3D" id="3.20.20.100">
    <property type="entry name" value="NADP-dependent oxidoreductase domain"/>
    <property type="match status" value="1"/>
</dbReference>
<keyword evidence="4" id="KW-1185">Reference proteome</keyword>
<dbReference type="Gene3D" id="1.20.120.450">
    <property type="entry name" value="dinb family like domain"/>
    <property type="match status" value="1"/>
</dbReference>
<protein>
    <submittedName>
        <fullName evidence="3">Aldo/keto reductase</fullName>
    </submittedName>
</protein>
<dbReference type="InterPro" id="IPR018531">
    <property type="entry name" value="DUF1993"/>
</dbReference>
<accession>A0A545VPG5</accession>
<gene>
    <name evidence="3" type="ORF">IF1G_09640</name>
</gene>
<keyword evidence="1" id="KW-0560">Oxidoreductase</keyword>
<evidence type="ECO:0000313" key="4">
    <source>
        <dbReference type="Proteomes" id="UP000315783"/>
    </source>
</evidence>
<evidence type="ECO:0000313" key="3">
    <source>
        <dbReference type="EMBL" id="TQV91574.1"/>
    </source>
</evidence>
<dbReference type="PANTHER" id="PTHR43147:SF2">
    <property type="entry name" value="NADP-DEPENDENT OXIDOREDUCTASE DOMAIN-CONTAINING PROTEIN"/>
    <property type="match status" value="1"/>
</dbReference>
<dbReference type="EMBL" id="SPUK01000018">
    <property type="protein sequence ID" value="TQV91574.1"/>
    <property type="molecule type" value="Genomic_DNA"/>
</dbReference>
<dbReference type="InterPro" id="IPR023210">
    <property type="entry name" value="NADP_OxRdtase_dom"/>
</dbReference>
<comment type="caution">
    <text evidence="3">The sequence shown here is derived from an EMBL/GenBank/DDBJ whole genome shotgun (WGS) entry which is preliminary data.</text>
</comment>
<sequence length="743" mass="81097">MSNPPISLYGSSYPVAKAALEALTALLRKAQATSDADTLPAARLYDNMSPLTTQVQYVCNIVRSLVSRTTGQDLSAAWSSDDSALSTFEDMRVRIAATEELVDTADENVVNAKANETFTMETNTYGTVRGCVHTFVSTHVLPYLFFYLGMTVRWLRSEPRIVPPTTLSKIRLTSEQTAKMGHINMMDDAIIGNLPPQHLRSVVRSLLSTGPEIQAIFRESVRQRLRDFPPGSPEPRELLPSADVVVPACADYLALIRCTFSAKLFAQAMPSMCHFIGAIPDARARWAPGSPLDETLQRVDGDIVQAMQAIKEAPPSAADLDAALDSLFAVLSRCQQYCEAAGLGYPFRRCTRQVRDTAALLLPGKPLAGLSAPGTLDVRPPTTSRVEIVKVGGREVPRLFNGLWQMASPEWGASSAEQQERALVALVGSGLTAFDMSDHYGDAELVCGDFRARLPDGVADATYMATKWCVFRDIGRPVTTEWVLGQVRERCRRLGGRADLLQFHWYDYEKKEYLDILVELVNTTRSHPELVTSIGLCNFDSEHTAEACEYLLAKTGAVGLVSNQVQFSVLDSRPLRRMVRVCATYGLRLLTYGSLCGGFLADAWLGHLAPPDGYGHGYGAQTPPLTPSQRKYLDTLRAWGTWADFQALLAVLDAVARRRGGVGVANVATRWVLQQPTVGAVLVGTRLGVSARGADNLATFGWELTGQDMALINAAALGENGEKTDAIFASLGDCGHEYRNMHK</sequence>
<name>A0A545VPG5_9HYPO</name>
<dbReference type="PANTHER" id="PTHR43147">
    <property type="entry name" value="PROTEIN TAS"/>
    <property type="match status" value="1"/>
</dbReference>
<dbReference type="GO" id="GO:0016491">
    <property type="term" value="F:oxidoreductase activity"/>
    <property type="evidence" value="ECO:0007669"/>
    <property type="project" value="UniProtKB-KW"/>
</dbReference>